<keyword evidence="3" id="KW-0378">Hydrolase</keyword>
<keyword evidence="2" id="KW-0645">Protease</keyword>
<dbReference type="InterPro" id="IPR038765">
    <property type="entry name" value="Papain-like_cys_pep_sf"/>
</dbReference>
<dbReference type="Pfam" id="PF02902">
    <property type="entry name" value="Peptidase_C48"/>
    <property type="match status" value="1"/>
</dbReference>
<reference evidence="7" key="1">
    <citation type="submission" date="2022-11" db="UniProtKB">
        <authorList>
            <consortium name="WormBaseParasite"/>
        </authorList>
    </citation>
    <scope>IDENTIFICATION</scope>
</reference>
<protein>
    <submittedName>
        <fullName evidence="7">Ubiquitin-like protease family profile domain-containing protein</fullName>
    </submittedName>
</protein>
<organism evidence="6 7">
    <name type="scientific">Panagrolaimus superbus</name>
    <dbReference type="NCBI Taxonomy" id="310955"/>
    <lineage>
        <taxon>Eukaryota</taxon>
        <taxon>Metazoa</taxon>
        <taxon>Ecdysozoa</taxon>
        <taxon>Nematoda</taxon>
        <taxon>Chromadorea</taxon>
        <taxon>Rhabditida</taxon>
        <taxon>Tylenchina</taxon>
        <taxon>Panagrolaimomorpha</taxon>
        <taxon>Panagrolaimoidea</taxon>
        <taxon>Panagrolaimidae</taxon>
        <taxon>Panagrolaimus</taxon>
    </lineage>
</organism>
<comment type="similarity">
    <text evidence="1">Belongs to the peptidase C48 family.</text>
</comment>
<dbReference type="PANTHER" id="PTHR46915:SF2">
    <property type="entry name" value="UBIQUITIN-LIKE PROTEASE 4"/>
    <property type="match status" value="1"/>
</dbReference>
<dbReference type="InterPro" id="IPR003653">
    <property type="entry name" value="Peptidase_C48_C"/>
</dbReference>
<evidence type="ECO:0000259" key="5">
    <source>
        <dbReference type="PROSITE" id="PS50600"/>
    </source>
</evidence>
<evidence type="ECO:0000256" key="1">
    <source>
        <dbReference type="ARBA" id="ARBA00005234"/>
    </source>
</evidence>
<dbReference type="PROSITE" id="PS50600">
    <property type="entry name" value="ULP_PROTEASE"/>
    <property type="match status" value="1"/>
</dbReference>
<name>A0A914Z352_9BILA</name>
<evidence type="ECO:0000313" key="6">
    <source>
        <dbReference type="Proteomes" id="UP000887577"/>
    </source>
</evidence>
<dbReference type="Proteomes" id="UP000887577">
    <property type="component" value="Unplaced"/>
</dbReference>
<evidence type="ECO:0000313" key="7">
    <source>
        <dbReference type="WBParaSite" id="PSU_v2.g4685.t1"/>
    </source>
</evidence>
<evidence type="ECO:0000256" key="4">
    <source>
        <dbReference type="ARBA" id="ARBA00022807"/>
    </source>
</evidence>
<proteinExistence type="inferred from homology"/>
<dbReference type="WBParaSite" id="PSU_v2.g4685.t1">
    <property type="protein sequence ID" value="PSU_v2.g4685.t1"/>
    <property type="gene ID" value="PSU_v2.g4685"/>
</dbReference>
<accession>A0A914Z352</accession>
<dbReference type="GO" id="GO:0006508">
    <property type="term" value="P:proteolysis"/>
    <property type="evidence" value="ECO:0007669"/>
    <property type="project" value="UniProtKB-KW"/>
</dbReference>
<keyword evidence="4" id="KW-0788">Thiol protease</keyword>
<dbReference type="GO" id="GO:0016926">
    <property type="term" value="P:protein desumoylation"/>
    <property type="evidence" value="ECO:0007669"/>
    <property type="project" value="UniProtKB-ARBA"/>
</dbReference>
<dbReference type="Gene3D" id="3.40.395.10">
    <property type="entry name" value="Adenoviral Proteinase, Chain A"/>
    <property type="match status" value="1"/>
</dbReference>
<dbReference type="AlphaFoldDB" id="A0A914Z352"/>
<sequence>MDDSDENSQGDENSNREVSKIFYSKLTKSFRGLAIIPWDYPKYFGDNFESYRLKYCGTKIKAGDFKTLNPKEWLNDMVVNLYMDLITERSKEDSILPKVYSFNSFFYSSYRRKDYDGITSWINDAIFDYDYILIPVHEHSHWFMIIVNVESKVIGSFDSFSNDNTYHLEHVR</sequence>
<feature type="domain" description="Ubiquitin-like protease family profile" evidence="5">
    <location>
        <begin position="58"/>
        <end position="172"/>
    </location>
</feature>
<evidence type="ECO:0000256" key="2">
    <source>
        <dbReference type="ARBA" id="ARBA00022670"/>
    </source>
</evidence>
<dbReference type="SUPFAM" id="SSF54001">
    <property type="entry name" value="Cysteine proteinases"/>
    <property type="match status" value="1"/>
</dbReference>
<evidence type="ECO:0000256" key="3">
    <source>
        <dbReference type="ARBA" id="ARBA00022801"/>
    </source>
</evidence>
<dbReference type="PANTHER" id="PTHR46915">
    <property type="entry name" value="UBIQUITIN-LIKE PROTEASE 4-RELATED"/>
    <property type="match status" value="1"/>
</dbReference>
<dbReference type="GO" id="GO:0008234">
    <property type="term" value="F:cysteine-type peptidase activity"/>
    <property type="evidence" value="ECO:0007669"/>
    <property type="project" value="UniProtKB-KW"/>
</dbReference>
<keyword evidence="6" id="KW-1185">Reference proteome</keyword>